<evidence type="ECO:0000256" key="1">
    <source>
        <dbReference type="ARBA" id="ARBA00022527"/>
    </source>
</evidence>
<dbReference type="Pfam" id="PF13581">
    <property type="entry name" value="HATPase_c_2"/>
    <property type="match status" value="1"/>
</dbReference>
<evidence type="ECO:0000313" key="4">
    <source>
        <dbReference type="Proteomes" id="UP000198318"/>
    </source>
</evidence>
<dbReference type="PANTHER" id="PTHR35526">
    <property type="entry name" value="ANTI-SIGMA-F FACTOR RSBW-RELATED"/>
    <property type="match status" value="1"/>
</dbReference>
<evidence type="ECO:0000313" key="3">
    <source>
        <dbReference type="EMBL" id="SNT05126.1"/>
    </source>
</evidence>
<keyword evidence="3" id="KW-0418">Kinase</keyword>
<dbReference type="InterPro" id="IPR050267">
    <property type="entry name" value="Anti-sigma-factor_SerPK"/>
</dbReference>
<dbReference type="InterPro" id="IPR003594">
    <property type="entry name" value="HATPase_dom"/>
</dbReference>
<dbReference type="InterPro" id="IPR036890">
    <property type="entry name" value="HATPase_C_sf"/>
</dbReference>
<dbReference type="RefSeq" id="WP_089327030.1">
    <property type="nucleotide sequence ID" value="NZ_FZOR01000015.1"/>
</dbReference>
<dbReference type="EMBL" id="FZOR01000015">
    <property type="protein sequence ID" value="SNT05126.1"/>
    <property type="molecule type" value="Genomic_DNA"/>
</dbReference>
<dbReference type="GO" id="GO:0004674">
    <property type="term" value="F:protein serine/threonine kinase activity"/>
    <property type="evidence" value="ECO:0007669"/>
    <property type="project" value="UniProtKB-KW"/>
</dbReference>
<dbReference type="AlphaFoldDB" id="A0A239JGI1"/>
<proteinExistence type="predicted"/>
<dbReference type="SUPFAM" id="SSF55874">
    <property type="entry name" value="ATPase domain of HSP90 chaperone/DNA topoisomerase II/histidine kinase"/>
    <property type="match status" value="1"/>
</dbReference>
<protein>
    <submittedName>
        <fullName evidence="3">Anti-sigma regulatory factor (Ser/Thr protein kinase)</fullName>
    </submittedName>
</protein>
<dbReference type="Gene3D" id="3.30.565.10">
    <property type="entry name" value="Histidine kinase-like ATPase, C-terminal domain"/>
    <property type="match status" value="1"/>
</dbReference>
<dbReference type="PANTHER" id="PTHR35526:SF3">
    <property type="entry name" value="ANTI-SIGMA-F FACTOR RSBW"/>
    <property type="match status" value="1"/>
</dbReference>
<reference evidence="3 4" key="1">
    <citation type="submission" date="2017-06" db="EMBL/GenBank/DDBJ databases">
        <authorList>
            <person name="Kim H.J."/>
            <person name="Triplett B.A."/>
        </authorList>
    </citation>
    <scope>NUCLEOTIDE SEQUENCE [LARGE SCALE GENOMIC DNA]</scope>
    <source>
        <strain evidence="3 4">DSM 44715</strain>
    </source>
</reference>
<accession>A0A239JGI1</accession>
<gene>
    <name evidence="3" type="ORF">SAMN05443665_10153</name>
</gene>
<keyword evidence="4" id="KW-1185">Reference proteome</keyword>
<sequence length="128" mass="13977">MTNWSVLGRVTLPATPESVGEARRFAAKILDDTDRTATAQLLISEACTNSVRHSNSRHGGTFPLALSASGNAIRCEVIDAGASTLPTRRHDTELRDHGHGILLIETLATRFGYDTDETGRLRTWFEIA</sequence>
<keyword evidence="1" id="KW-0723">Serine/threonine-protein kinase</keyword>
<dbReference type="CDD" id="cd16936">
    <property type="entry name" value="HATPase_RsbW-like"/>
    <property type="match status" value="1"/>
</dbReference>
<name>A0A239JGI1_9ACTN</name>
<dbReference type="OrthoDB" id="4170987at2"/>
<dbReference type="Proteomes" id="UP000198318">
    <property type="component" value="Unassembled WGS sequence"/>
</dbReference>
<feature type="domain" description="Histidine kinase/HSP90-like ATPase" evidence="2">
    <location>
        <begin position="12"/>
        <end position="119"/>
    </location>
</feature>
<keyword evidence="3" id="KW-0808">Transferase</keyword>
<evidence type="ECO:0000259" key="2">
    <source>
        <dbReference type="Pfam" id="PF13581"/>
    </source>
</evidence>
<organism evidence="3 4">
    <name type="scientific">Actinomadura meyerae</name>
    <dbReference type="NCBI Taxonomy" id="240840"/>
    <lineage>
        <taxon>Bacteria</taxon>
        <taxon>Bacillati</taxon>
        <taxon>Actinomycetota</taxon>
        <taxon>Actinomycetes</taxon>
        <taxon>Streptosporangiales</taxon>
        <taxon>Thermomonosporaceae</taxon>
        <taxon>Actinomadura</taxon>
    </lineage>
</organism>